<dbReference type="EMBL" id="LFTY01000002">
    <property type="protein sequence ID" value="KMW57813.1"/>
    <property type="molecule type" value="Genomic_DNA"/>
</dbReference>
<protein>
    <submittedName>
        <fullName evidence="2">Uncharacterized protein</fullName>
    </submittedName>
</protein>
<accession>A0A0J9GW80</accession>
<reference evidence="2 3" key="1">
    <citation type="submission" date="2015-06" db="EMBL/GenBank/DDBJ databases">
        <title>Draft genome sequence of an Alphaproteobacteria species associated to the Mediterranean sponge Oscarella lobularis.</title>
        <authorList>
            <person name="Jourda C."/>
            <person name="Santini S."/>
            <person name="Claverie J.-M."/>
        </authorList>
    </citation>
    <scope>NUCLEOTIDE SEQUENCE [LARGE SCALE GENOMIC DNA]</scope>
    <source>
        <strain evidence="2">IGS</strain>
    </source>
</reference>
<dbReference type="Proteomes" id="UP000037178">
    <property type="component" value="Unassembled WGS sequence"/>
</dbReference>
<proteinExistence type="predicted"/>
<evidence type="ECO:0000313" key="2">
    <source>
        <dbReference type="EMBL" id="KMW57813.1"/>
    </source>
</evidence>
<evidence type="ECO:0000313" key="3">
    <source>
        <dbReference type="Proteomes" id="UP000037178"/>
    </source>
</evidence>
<feature type="region of interest" description="Disordered" evidence="1">
    <location>
        <begin position="84"/>
        <end position="105"/>
    </location>
</feature>
<comment type="caution">
    <text evidence="2">The sequence shown here is derived from an EMBL/GenBank/DDBJ whole genome shotgun (WGS) entry which is preliminary data.</text>
</comment>
<dbReference type="AlphaFoldDB" id="A0A0J9GW80"/>
<keyword evidence="3" id="KW-1185">Reference proteome</keyword>
<organism evidence="2 3">
    <name type="scientific">Candidatus Rhodobacter oscarellae</name>
    <dbReference type="NCBI Taxonomy" id="1675527"/>
    <lineage>
        <taxon>Bacteria</taxon>
        <taxon>Pseudomonadati</taxon>
        <taxon>Pseudomonadota</taxon>
        <taxon>Alphaproteobacteria</taxon>
        <taxon>Rhodobacterales</taxon>
        <taxon>Rhodobacter group</taxon>
        <taxon>Rhodobacter</taxon>
    </lineage>
</organism>
<sequence length="105" mass="11432">MHAGIVAADAATNHTRWPLNGGQLLADIRPWRDTIFLQENCETLERVSLPRPELNLHAQPLADLRAQLSLEGKCKSLARDLARPNACSSSKPAPIPPHHAAAYAP</sequence>
<evidence type="ECO:0000256" key="1">
    <source>
        <dbReference type="SAM" id="MobiDB-lite"/>
    </source>
</evidence>
<name>A0A0J9GW80_9RHOB</name>
<gene>
    <name evidence="2" type="ORF">AIOL_002781</name>
</gene>